<reference evidence="1" key="1">
    <citation type="submission" date="2018-05" db="EMBL/GenBank/DDBJ databases">
        <authorList>
            <person name="Lanie J.A."/>
            <person name="Ng W.-L."/>
            <person name="Kazmierczak K.M."/>
            <person name="Andrzejewski T.M."/>
            <person name="Davidsen T.M."/>
            <person name="Wayne K.J."/>
            <person name="Tettelin H."/>
            <person name="Glass J.I."/>
            <person name="Rusch D."/>
            <person name="Podicherti R."/>
            <person name="Tsui H.-C.T."/>
            <person name="Winkler M.E."/>
        </authorList>
    </citation>
    <scope>NUCLEOTIDE SEQUENCE</scope>
</reference>
<evidence type="ECO:0000313" key="1">
    <source>
        <dbReference type="EMBL" id="SVE36702.1"/>
    </source>
</evidence>
<proteinExistence type="predicted"/>
<protein>
    <submittedName>
        <fullName evidence="1">Uncharacterized protein</fullName>
    </submittedName>
</protein>
<gene>
    <name evidence="1" type="ORF">METZ01_LOCUS489556</name>
</gene>
<dbReference type="EMBL" id="UINC01212391">
    <property type="protein sequence ID" value="SVE36702.1"/>
    <property type="molecule type" value="Genomic_DNA"/>
</dbReference>
<feature type="non-terminal residue" evidence="1">
    <location>
        <position position="1"/>
    </location>
</feature>
<organism evidence="1">
    <name type="scientific">marine metagenome</name>
    <dbReference type="NCBI Taxonomy" id="408172"/>
    <lineage>
        <taxon>unclassified sequences</taxon>
        <taxon>metagenomes</taxon>
        <taxon>ecological metagenomes</taxon>
    </lineage>
</organism>
<sequence length="147" mass="15898">RSHSRPTAEMLLAAQKILPLSDSEFGSRYRPTGVASAAALGHDGAPLATIHSGLEHLTPLFLPDIAIGSWRLVQKQPIPKVMTAGCMADTRAMDGPPWAKMLSMSQMGRVAFSTISKILPWSTGTAVSRYPESLILSKSARRKSRRS</sequence>
<accession>A0A383CWX9</accession>
<name>A0A383CWX9_9ZZZZ</name>
<dbReference type="AlphaFoldDB" id="A0A383CWX9"/>